<dbReference type="AlphaFoldDB" id="F2TVC5"/>
<evidence type="ECO:0000259" key="15">
    <source>
        <dbReference type="PROSITE" id="PS50103"/>
    </source>
</evidence>
<keyword evidence="7" id="KW-0805">Transcription regulation</keyword>
<feature type="domain" description="C3H1-type" evidence="15">
    <location>
        <begin position="239"/>
        <end position="266"/>
    </location>
</feature>
<dbReference type="CDD" id="cd20384">
    <property type="entry name" value="Tudor_ZGPAT"/>
    <property type="match status" value="1"/>
</dbReference>
<dbReference type="CDD" id="cd00201">
    <property type="entry name" value="WW"/>
    <property type="match status" value="1"/>
</dbReference>
<feature type="compositionally biased region" description="Polar residues" evidence="13">
    <location>
        <begin position="544"/>
        <end position="554"/>
    </location>
</feature>
<dbReference type="PANTHER" id="PTHR46297:SF1">
    <property type="entry name" value="ZINC FINGER CCCH-TYPE WITH G PATCH DOMAIN-CONTAINING PROTEIN"/>
    <property type="match status" value="1"/>
</dbReference>
<name>F2TVC5_SALR5</name>
<dbReference type="GO" id="GO:0000978">
    <property type="term" value="F:RNA polymerase II cis-regulatory region sequence-specific DNA binding"/>
    <property type="evidence" value="ECO:0007669"/>
    <property type="project" value="TreeGrafter"/>
</dbReference>
<feature type="region of interest" description="Disordered" evidence="13">
    <location>
        <begin position="333"/>
        <end position="424"/>
    </location>
</feature>
<evidence type="ECO:0000256" key="5">
    <source>
        <dbReference type="ARBA" id="ARBA00022771"/>
    </source>
</evidence>
<evidence type="ECO:0000256" key="8">
    <source>
        <dbReference type="ARBA" id="ARBA00023125"/>
    </source>
</evidence>
<feature type="domain" description="G-patch" evidence="16">
    <location>
        <begin position="450"/>
        <end position="496"/>
    </location>
</feature>
<dbReference type="GeneID" id="16067943"/>
<feature type="compositionally biased region" description="Acidic residues" evidence="13">
    <location>
        <begin position="341"/>
        <end position="358"/>
    </location>
</feature>
<feature type="compositionally biased region" description="Polar residues" evidence="13">
    <location>
        <begin position="32"/>
        <end position="43"/>
    </location>
</feature>
<feature type="region of interest" description="Disordered" evidence="13">
    <location>
        <begin position="142"/>
        <end position="174"/>
    </location>
</feature>
<evidence type="ECO:0000259" key="14">
    <source>
        <dbReference type="PROSITE" id="PS50020"/>
    </source>
</evidence>
<feature type="coiled-coil region" evidence="12">
    <location>
        <begin position="596"/>
        <end position="630"/>
    </location>
</feature>
<keyword evidence="18" id="KW-1185">Reference proteome</keyword>
<feature type="compositionally biased region" description="Low complexity" evidence="13">
    <location>
        <begin position="142"/>
        <end position="165"/>
    </location>
</feature>
<evidence type="ECO:0000256" key="3">
    <source>
        <dbReference type="ARBA" id="ARBA00022491"/>
    </source>
</evidence>
<dbReference type="KEGG" id="sre:PTSG_00037"/>
<dbReference type="Pfam" id="PF00397">
    <property type="entry name" value="WW"/>
    <property type="match status" value="1"/>
</dbReference>
<dbReference type="PROSITE" id="PS50103">
    <property type="entry name" value="ZF_C3H1"/>
    <property type="match status" value="1"/>
</dbReference>
<dbReference type="GO" id="GO:0005634">
    <property type="term" value="C:nucleus"/>
    <property type="evidence" value="ECO:0007669"/>
    <property type="project" value="UniProtKB-SubCell"/>
</dbReference>
<evidence type="ECO:0000256" key="4">
    <source>
        <dbReference type="ARBA" id="ARBA00022723"/>
    </source>
</evidence>
<evidence type="ECO:0000256" key="13">
    <source>
        <dbReference type="SAM" id="MobiDB-lite"/>
    </source>
</evidence>
<feature type="compositionally biased region" description="Basic and acidic residues" evidence="13">
    <location>
        <begin position="532"/>
        <end position="542"/>
    </location>
</feature>
<evidence type="ECO:0000256" key="6">
    <source>
        <dbReference type="ARBA" id="ARBA00022833"/>
    </source>
</evidence>
<evidence type="ECO:0000256" key="10">
    <source>
        <dbReference type="ARBA" id="ARBA00023242"/>
    </source>
</evidence>
<evidence type="ECO:0000256" key="11">
    <source>
        <dbReference type="PROSITE-ProRule" id="PRU00723"/>
    </source>
</evidence>
<feature type="zinc finger region" description="C3H1-type" evidence="11">
    <location>
        <begin position="239"/>
        <end position="266"/>
    </location>
</feature>
<comment type="subcellular location">
    <subcellularLocation>
        <location evidence="1">Nucleus</location>
    </subcellularLocation>
</comment>
<keyword evidence="10" id="KW-0539">Nucleus</keyword>
<dbReference type="STRING" id="946362.F2TVC5"/>
<evidence type="ECO:0000256" key="9">
    <source>
        <dbReference type="ARBA" id="ARBA00023163"/>
    </source>
</evidence>
<dbReference type="eggNOG" id="KOG2185">
    <property type="taxonomic scope" value="Eukaryota"/>
</dbReference>
<evidence type="ECO:0000313" key="17">
    <source>
        <dbReference type="EMBL" id="EGD72021.1"/>
    </source>
</evidence>
<proteinExistence type="predicted"/>
<keyword evidence="9" id="KW-0804">Transcription</keyword>
<keyword evidence="8" id="KW-0238">DNA-binding</keyword>
<keyword evidence="12" id="KW-0175">Coiled coil</keyword>
<keyword evidence="4 11" id="KW-0479">Metal-binding</keyword>
<reference evidence="17" key="1">
    <citation type="submission" date="2009-08" db="EMBL/GenBank/DDBJ databases">
        <title>Annotation of Salpingoeca rosetta.</title>
        <authorList>
            <consortium name="The Broad Institute Genome Sequencing Platform"/>
            <person name="Russ C."/>
            <person name="Cuomo C."/>
            <person name="Burger G."/>
            <person name="Gray M.W."/>
            <person name="Holland P.W.H."/>
            <person name="King N."/>
            <person name="Lang F.B.F."/>
            <person name="Roger A.J."/>
            <person name="Ruiz-Trillo I."/>
            <person name="Young S.K."/>
            <person name="Zeng Q."/>
            <person name="Gargeya S."/>
            <person name="Alvarado L."/>
            <person name="Berlin A."/>
            <person name="Chapman S.B."/>
            <person name="Chen Z."/>
            <person name="Freedman E."/>
            <person name="Gellesch M."/>
            <person name="Goldberg J."/>
            <person name="Griggs A."/>
            <person name="Gujja S."/>
            <person name="Heilman E."/>
            <person name="Heiman D."/>
            <person name="Howarth C."/>
            <person name="Mehta T."/>
            <person name="Neiman D."/>
            <person name="Pearson M."/>
            <person name="Roberts A."/>
            <person name="Saif S."/>
            <person name="Shea T."/>
            <person name="Shenoy N."/>
            <person name="Sisk P."/>
            <person name="Stolte C."/>
            <person name="Sykes S."/>
            <person name="White J."/>
            <person name="Yandava C."/>
            <person name="Haas B."/>
            <person name="Nusbaum C."/>
            <person name="Birren B."/>
        </authorList>
    </citation>
    <scope>NUCLEOTIDE SEQUENCE [LARGE SCALE GENOMIC DNA]</scope>
    <source>
        <strain evidence="17">ATCC 50818</strain>
    </source>
</reference>
<dbReference type="Pfam" id="PF01585">
    <property type="entry name" value="G-patch"/>
    <property type="match status" value="1"/>
</dbReference>
<keyword evidence="5 11" id="KW-0863">Zinc-finger</keyword>
<keyword evidence="6 11" id="KW-0862">Zinc</keyword>
<dbReference type="OMA" id="QYTRGIG"/>
<dbReference type="InParanoid" id="F2TVC5"/>
<dbReference type="PANTHER" id="PTHR46297">
    <property type="entry name" value="ZINC FINGER CCCH-TYPE WITH G PATCH DOMAIN-CONTAINING PROTEIN"/>
    <property type="match status" value="1"/>
</dbReference>
<dbReference type="FunCoup" id="F2TVC5">
    <property type="interactions" value="723"/>
</dbReference>
<dbReference type="InterPro" id="IPR000467">
    <property type="entry name" value="G_patch_dom"/>
</dbReference>
<evidence type="ECO:0000256" key="2">
    <source>
        <dbReference type="ARBA" id="ARBA00022414"/>
    </source>
</evidence>
<dbReference type="RefSeq" id="XP_004998593.1">
    <property type="nucleotide sequence ID" value="XM_004998536.1"/>
</dbReference>
<dbReference type="GO" id="GO:0001227">
    <property type="term" value="F:DNA-binding transcription repressor activity, RNA polymerase II-specific"/>
    <property type="evidence" value="ECO:0007669"/>
    <property type="project" value="TreeGrafter"/>
</dbReference>
<protein>
    <recommendedName>
        <fullName evidence="2">Zinc finger CCCH-type with G patch domain-containing protein</fullName>
    </recommendedName>
</protein>
<dbReference type="InterPro" id="IPR001202">
    <property type="entry name" value="WW_dom"/>
</dbReference>
<dbReference type="InterPro" id="IPR036020">
    <property type="entry name" value="WW_dom_sf"/>
</dbReference>
<feature type="region of interest" description="Disordered" evidence="13">
    <location>
        <begin position="527"/>
        <end position="561"/>
    </location>
</feature>
<keyword evidence="3" id="KW-0678">Repressor</keyword>
<evidence type="ECO:0000259" key="16">
    <source>
        <dbReference type="PROSITE" id="PS50174"/>
    </source>
</evidence>
<organism evidence="18">
    <name type="scientific">Salpingoeca rosetta (strain ATCC 50818 / BSB-021)</name>
    <dbReference type="NCBI Taxonomy" id="946362"/>
    <lineage>
        <taxon>Eukaryota</taxon>
        <taxon>Choanoflagellata</taxon>
        <taxon>Craspedida</taxon>
        <taxon>Salpingoecidae</taxon>
        <taxon>Salpingoeca</taxon>
    </lineage>
</organism>
<dbReference type="PROSITE" id="PS50020">
    <property type="entry name" value="WW_DOMAIN_2"/>
    <property type="match status" value="1"/>
</dbReference>
<dbReference type="PROSITE" id="PS50174">
    <property type="entry name" value="G_PATCH"/>
    <property type="match status" value="1"/>
</dbReference>
<dbReference type="SUPFAM" id="SSF51045">
    <property type="entry name" value="WW domain"/>
    <property type="match status" value="1"/>
</dbReference>
<sequence length="636" mass="69968">MSSSGVPPGWRVRASRSMPGRFYYVNVKTGETSWTRPDDTTSALARKQAEAKRQERQRRREQVIVTLQAQEDKALKELKQLQEQLASVDSLLHLNPKDEEVLTLRKNLHELMDLHQSELLQVKKERLKLQYGSSSKEAAASAGAAGQSSSSTSSSSSSAATGAATKNGDGPIVVRSSSSLMDRAEGGATLQAGMPIVPETRCQAPFSTAYGIFAYHDAIIHDVDDDGQHCTVLFVTPLYESMLPCRDYLKGRCTRGDTCVHSHGHRVAVSDLRPAAKVDFTSLTLGSLCLYRLEHERLWHYGTLVAVSDETNVVVRPHFGGQLEEVSLKQVRPVPGLDANAMDDDDGDDDGDDDESDSDTEKPKAGDDVGALGDGGDEDGPGRRERAGAPAHRRAKGRHEAASTNNSRSAVASVAKPRAVGTRMPEEEGDFAPIVMDAADADFGSWEQYSKGIGSKILAKFGYKHGQGLGSDAQGRVNPVPVQVLPQGKSLDYIMNRRLNIQIASERRKAKPSVFDFLNTALNQRLSAQQQEQERQRLEESKAAGSTTPATQTGAKPAQRKPLNVQIMDLYNEIEARERVIARYRPSLQRQHGELRRRAQETLSAMEGELEDLKRKKAKLEKTTDSKRKLKKFVRF</sequence>
<accession>F2TVC5</accession>
<evidence type="ECO:0000313" key="18">
    <source>
        <dbReference type="Proteomes" id="UP000007799"/>
    </source>
</evidence>
<dbReference type="OrthoDB" id="5842926at2759"/>
<dbReference type="Gene3D" id="2.20.70.10">
    <property type="match status" value="1"/>
</dbReference>
<dbReference type="SMART" id="SM00443">
    <property type="entry name" value="G_patch"/>
    <property type="match status" value="1"/>
</dbReference>
<dbReference type="InterPro" id="IPR000571">
    <property type="entry name" value="Znf_CCCH"/>
</dbReference>
<dbReference type="EMBL" id="GL832955">
    <property type="protein sequence ID" value="EGD72021.1"/>
    <property type="molecule type" value="Genomic_DNA"/>
</dbReference>
<evidence type="ECO:0000256" key="1">
    <source>
        <dbReference type="ARBA" id="ARBA00004123"/>
    </source>
</evidence>
<feature type="compositionally biased region" description="Basic and acidic residues" evidence="13">
    <location>
        <begin position="47"/>
        <end position="59"/>
    </location>
</feature>
<evidence type="ECO:0000256" key="12">
    <source>
        <dbReference type="SAM" id="Coils"/>
    </source>
</evidence>
<feature type="region of interest" description="Disordered" evidence="13">
    <location>
        <begin position="32"/>
        <end position="59"/>
    </location>
</feature>
<gene>
    <name evidence="17" type="ORF">PTSG_00037</name>
</gene>
<feature type="domain" description="WW" evidence="14">
    <location>
        <begin position="4"/>
        <end position="39"/>
    </location>
</feature>
<dbReference type="Proteomes" id="UP000007799">
    <property type="component" value="Unassembled WGS sequence"/>
</dbReference>
<dbReference type="Gene3D" id="2.30.30.1190">
    <property type="match status" value="1"/>
</dbReference>
<dbReference type="GO" id="GO:0008270">
    <property type="term" value="F:zinc ion binding"/>
    <property type="evidence" value="ECO:0007669"/>
    <property type="project" value="UniProtKB-KW"/>
</dbReference>
<evidence type="ECO:0000256" key="7">
    <source>
        <dbReference type="ARBA" id="ARBA00023015"/>
    </source>
</evidence>
<dbReference type="SMART" id="SM00456">
    <property type="entry name" value="WW"/>
    <property type="match status" value="1"/>
</dbReference>